<dbReference type="EMBL" id="BJCE01000226">
    <property type="protein sequence ID" value="GCL39229.1"/>
    <property type="molecule type" value="Genomic_DNA"/>
</dbReference>
<keyword evidence="3" id="KW-1185">Reference proteome</keyword>
<evidence type="ECO:0000256" key="1">
    <source>
        <dbReference type="SAM" id="Phobius"/>
    </source>
</evidence>
<keyword evidence="1" id="KW-1133">Transmembrane helix</keyword>
<dbReference type="AlphaFoldDB" id="A0A480A341"/>
<dbReference type="Proteomes" id="UP000300142">
    <property type="component" value="Unassembled WGS sequence"/>
</dbReference>
<keyword evidence="1" id="KW-0472">Membrane</keyword>
<protein>
    <submittedName>
        <fullName evidence="2">Uncharacterized protein</fullName>
    </submittedName>
</protein>
<keyword evidence="1" id="KW-0812">Transmembrane</keyword>
<proteinExistence type="predicted"/>
<evidence type="ECO:0000313" key="2">
    <source>
        <dbReference type="EMBL" id="GCL39229.1"/>
    </source>
</evidence>
<gene>
    <name evidence="2" type="ORF">SR1949_43520</name>
</gene>
<accession>A0A480A341</accession>
<name>A0A480A341_9CYAN</name>
<organism evidence="2 3">
    <name type="scientific">Sphaerospermopsis reniformis</name>
    <dbReference type="NCBI Taxonomy" id="531300"/>
    <lineage>
        <taxon>Bacteria</taxon>
        <taxon>Bacillati</taxon>
        <taxon>Cyanobacteriota</taxon>
        <taxon>Cyanophyceae</taxon>
        <taxon>Nostocales</taxon>
        <taxon>Aphanizomenonaceae</taxon>
        <taxon>Sphaerospermopsis</taxon>
    </lineage>
</organism>
<reference evidence="3" key="1">
    <citation type="submission" date="2019-02" db="EMBL/GenBank/DDBJ databases">
        <title>Draft genome sequence of Sphaerospermopsis reniformis NIES-1949.</title>
        <authorList>
            <person name="Yamaguchi H."/>
            <person name="Suzuki S."/>
            <person name="Kawachi M."/>
        </authorList>
    </citation>
    <scope>NUCLEOTIDE SEQUENCE [LARGE SCALE GENOMIC DNA]</scope>
    <source>
        <strain evidence="3">NIES-1949</strain>
    </source>
</reference>
<comment type="caution">
    <text evidence="2">The sequence shown here is derived from an EMBL/GenBank/DDBJ whole genome shotgun (WGS) entry which is preliminary data.</text>
</comment>
<evidence type="ECO:0000313" key="3">
    <source>
        <dbReference type="Proteomes" id="UP000300142"/>
    </source>
</evidence>
<feature type="transmembrane region" description="Helical" evidence="1">
    <location>
        <begin position="12"/>
        <end position="33"/>
    </location>
</feature>
<sequence length="41" mass="4815">MPYEFLSRSQMEINVYIFTSLIAYFCLTLYAAYDTCICTTN</sequence>